<comment type="caution">
    <text evidence="18">The sequence shown here is derived from an EMBL/GenBank/DDBJ whole genome shotgun (WGS) entry which is preliminary data.</text>
</comment>
<dbReference type="SMART" id="SM00859">
    <property type="entry name" value="Semialdhyde_dh"/>
    <property type="match status" value="1"/>
</dbReference>
<keyword evidence="10 15" id="KW-0220">Diaminopimelate biosynthesis</keyword>
<comment type="similarity">
    <text evidence="4 15">Belongs to the aspartate-semialdehyde dehydrogenase family.</text>
</comment>
<comment type="catalytic activity">
    <reaction evidence="14 15">
        <text>L-aspartate 4-semialdehyde + phosphate + NADP(+) = 4-phospho-L-aspartate + NADPH + H(+)</text>
        <dbReference type="Rhea" id="RHEA:24284"/>
        <dbReference type="ChEBI" id="CHEBI:15378"/>
        <dbReference type="ChEBI" id="CHEBI:43474"/>
        <dbReference type="ChEBI" id="CHEBI:57535"/>
        <dbReference type="ChEBI" id="CHEBI:57783"/>
        <dbReference type="ChEBI" id="CHEBI:58349"/>
        <dbReference type="ChEBI" id="CHEBI:537519"/>
        <dbReference type="EC" id="1.2.1.11"/>
    </reaction>
</comment>
<dbReference type="EC" id="1.2.1.11" evidence="6 15"/>
<dbReference type="PROSITE" id="PS01103">
    <property type="entry name" value="ASD"/>
    <property type="match status" value="1"/>
</dbReference>
<evidence type="ECO:0000256" key="13">
    <source>
        <dbReference type="ARBA" id="ARBA00023167"/>
    </source>
</evidence>
<reference evidence="18 19" key="1">
    <citation type="submission" date="2017-09" db="EMBL/GenBank/DDBJ databases">
        <title>Sequencing the genomes of two abundant thermophiles in Great Basin hot springs: Thermocrinis jamiesonii and novel Chloroflexi Thermoflexus hugenholtzii.</title>
        <authorList>
            <person name="Hedlund B."/>
        </authorList>
    </citation>
    <scope>NUCLEOTIDE SEQUENCE [LARGE SCALE GENOMIC DNA]</scope>
    <source>
        <strain evidence="18 19">G233</strain>
    </source>
</reference>
<proteinExistence type="inferred from homology"/>
<dbReference type="GO" id="GO:0071266">
    <property type="term" value="P:'de novo' L-methionine biosynthetic process"/>
    <property type="evidence" value="ECO:0007669"/>
    <property type="project" value="UniProtKB-UniRule"/>
</dbReference>
<keyword evidence="9 15" id="KW-0521">NADP</keyword>
<dbReference type="PANTHER" id="PTHR46278">
    <property type="entry name" value="DEHYDROGENASE, PUTATIVE-RELATED"/>
    <property type="match status" value="1"/>
</dbReference>
<feature type="binding site" evidence="15">
    <location>
        <position position="101"/>
    </location>
    <ligand>
        <name>phosphate</name>
        <dbReference type="ChEBI" id="CHEBI:43474"/>
    </ligand>
</feature>
<dbReference type="RefSeq" id="WP_098503938.1">
    <property type="nucleotide sequence ID" value="NZ_PDJQ01000001.1"/>
</dbReference>
<evidence type="ECO:0000259" key="17">
    <source>
        <dbReference type="SMART" id="SM00859"/>
    </source>
</evidence>
<dbReference type="CDD" id="cd02316">
    <property type="entry name" value="VcASADH2_like_N"/>
    <property type="match status" value="1"/>
</dbReference>
<dbReference type="Proteomes" id="UP000223071">
    <property type="component" value="Unassembled WGS sequence"/>
</dbReference>
<dbReference type="UniPathway" id="UPA00050">
    <property type="reaction ID" value="UER00463"/>
</dbReference>
<protein>
    <recommendedName>
        <fullName evidence="6 15">Aspartate-semialdehyde dehydrogenase</fullName>
        <shortName evidence="15">ASA dehydrogenase</shortName>
        <shortName evidence="15">ASADH</shortName>
        <ecNumber evidence="6 15">1.2.1.11</ecNumber>
    </recommendedName>
    <alternativeName>
        <fullName evidence="15">Aspartate-beta-semialdehyde dehydrogenase</fullName>
    </alternativeName>
</protein>
<evidence type="ECO:0000256" key="15">
    <source>
        <dbReference type="HAMAP-Rule" id="MF_02121"/>
    </source>
</evidence>
<feature type="binding site" evidence="15">
    <location>
        <begin position="40"/>
        <end position="41"/>
    </location>
    <ligand>
        <name>NADP(+)</name>
        <dbReference type="ChEBI" id="CHEBI:58349"/>
    </ligand>
</feature>
<evidence type="ECO:0000256" key="7">
    <source>
        <dbReference type="ARBA" id="ARBA00022605"/>
    </source>
</evidence>
<dbReference type="EMBL" id="PDJQ01000001">
    <property type="protein sequence ID" value="PFG74562.1"/>
    <property type="molecule type" value="Genomic_DNA"/>
</dbReference>
<evidence type="ECO:0000256" key="6">
    <source>
        <dbReference type="ARBA" id="ARBA00013120"/>
    </source>
</evidence>
<dbReference type="NCBIfam" id="NF011456">
    <property type="entry name" value="PRK14874.1"/>
    <property type="match status" value="1"/>
</dbReference>
<dbReference type="NCBIfam" id="TIGR01296">
    <property type="entry name" value="asd_B"/>
    <property type="match status" value="1"/>
</dbReference>
<organism evidence="18 19">
    <name type="scientific">Tepidiforma thermophila (strain KCTC 52669 / CGMCC 1.13589 / G233)</name>
    <dbReference type="NCBI Taxonomy" id="2761530"/>
    <lineage>
        <taxon>Bacteria</taxon>
        <taxon>Bacillati</taxon>
        <taxon>Chloroflexota</taxon>
        <taxon>Tepidiformia</taxon>
        <taxon>Tepidiformales</taxon>
        <taxon>Tepidiformaceae</taxon>
        <taxon>Tepidiforma</taxon>
    </lineage>
</organism>
<comment type="pathway">
    <text evidence="2 15">Amino-acid biosynthesis; L-lysine biosynthesis via DAP pathway; (S)-tetrahydrodipicolinate from L-aspartate: step 2/4.</text>
</comment>
<dbReference type="InterPro" id="IPR005986">
    <property type="entry name" value="Asp_semialdehyde_DH_beta"/>
</dbReference>
<dbReference type="GO" id="GO:0009097">
    <property type="term" value="P:isoleucine biosynthetic process"/>
    <property type="evidence" value="ECO:0007669"/>
    <property type="project" value="UniProtKB-UniRule"/>
</dbReference>
<dbReference type="GO" id="GO:0004073">
    <property type="term" value="F:aspartate-semialdehyde dehydrogenase activity"/>
    <property type="evidence" value="ECO:0007669"/>
    <property type="project" value="UniProtKB-UniRule"/>
</dbReference>
<dbReference type="UniPathway" id="UPA00034">
    <property type="reaction ID" value="UER00016"/>
</dbReference>
<dbReference type="InterPro" id="IPR000319">
    <property type="entry name" value="Asp-semialdehyde_DH_CS"/>
</dbReference>
<sequence length="345" mass="37334">MEAYNITVVGASGIVGQEFLKILDERQLPVGRLRLLATARSAGKVVQFRGREIVVEETTAESFGPEDHIVFLSASGAASKQYAPIAAANGSFVIDDSSAFRMDPNVPLVIPEINPEDLEWHRGIVSQPNCTTTPMVLALNPIHRVNPLKRVIVSTYQAVAGAGAAAIEGLRRETEAALAGRHEPSGTQKREIAFNAVPQIDLFADDGYTKEELKMANETRKILHAPEVRVSATCVRIPTFFGHAMSVWAEFERPISAAEARGLMAAAPGIELMDDPAAERYPTPMDVAGTDRVLVGRLRPDHSTPGGITFWTVTDSIRKGAATNVVQIIEEAARRGLIRPRAGVR</sequence>
<dbReference type="InterPro" id="IPR036291">
    <property type="entry name" value="NAD(P)-bd_dom_sf"/>
</dbReference>
<evidence type="ECO:0000256" key="3">
    <source>
        <dbReference type="ARBA" id="ARBA00005097"/>
    </source>
</evidence>
<evidence type="ECO:0000256" key="8">
    <source>
        <dbReference type="ARBA" id="ARBA00022697"/>
    </source>
</evidence>
<evidence type="ECO:0000256" key="5">
    <source>
        <dbReference type="ARBA" id="ARBA00011738"/>
    </source>
</evidence>
<dbReference type="SUPFAM" id="SSF51735">
    <property type="entry name" value="NAD(P)-binding Rossmann-fold domains"/>
    <property type="match status" value="1"/>
</dbReference>
<evidence type="ECO:0000256" key="2">
    <source>
        <dbReference type="ARBA" id="ARBA00005076"/>
    </source>
</evidence>
<evidence type="ECO:0000313" key="18">
    <source>
        <dbReference type="EMBL" id="PFG74562.1"/>
    </source>
</evidence>
<dbReference type="InterPro" id="IPR012080">
    <property type="entry name" value="Asp_semialdehyde_DH"/>
</dbReference>
<comment type="pathway">
    <text evidence="1 15">Amino-acid biosynthesis; L-methionine biosynthesis via de novo pathway; L-homoserine from L-aspartate: step 2/3.</text>
</comment>
<evidence type="ECO:0000256" key="12">
    <source>
        <dbReference type="ARBA" id="ARBA00023154"/>
    </source>
</evidence>
<evidence type="ECO:0000256" key="4">
    <source>
        <dbReference type="ARBA" id="ARBA00010584"/>
    </source>
</evidence>
<feature type="active site" description="Acyl-thioester intermediate" evidence="15 16">
    <location>
        <position position="130"/>
    </location>
</feature>
<dbReference type="GO" id="GO:0051287">
    <property type="term" value="F:NAD binding"/>
    <property type="evidence" value="ECO:0007669"/>
    <property type="project" value="InterPro"/>
</dbReference>
<dbReference type="UniPathway" id="UPA00051">
    <property type="reaction ID" value="UER00464"/>
</dbReference>
<dbReference type="Gene3D" id="3.30.360.10">
    <property type="entry name" value="Dihydrodipicolinate Reductase, domain 2"/>
    <property type="match status" value="1"/>
</dbReference>
<keyword evidence="8 15" id="KW-0791">Threonine biosynthesis</keyword>
<evidence type="ECO:0000256" key="9">
    <source>
        <dbReference type="ARBA" id="ARBA00022857"/>
    </source>
</evidence>
<dbReference type="PIRSF" id="PIRSF000148">
    <property type="entry name" value="ASA_dh"/>
    <property type="match status" value="1"/>
</dbReference>
<evidence type="ECO:0000313" key="19">
    <source>
        <dbReference type="Proteomes" id="UP000223071"/>
    </source>
</evidence>
<dbReference type="CDD" id="cd18131">
    <property type="entry name" value="ASADH_C_bac_euk_like"/>
    <property type="match status" value="1"/>
</dbReference>
<comment type="pathway">
    <text evidence="3 15">Amino-acid biosynthesis; L-threonine biosynthesis; L-threonine from L-aspartate: step 2/5.</text>
</comment>
<dbReference type="HAMAP" id="MF_02121">
    <property type="entry name" value="ASADH"/>
    <property type="match status" value="1"/>
</dbReference>
<comment type="subunit">
    <text evidence="5 15">Homodimer.</text>
</comment>
<evidence type="ECO:0000256" key="11">
    <source>
        <dbReference type="ARBA" id="ARBA00023002"/>
    </source>
</evidence>
<accession>A0A2A9HHF0</accession>
<feature type="binding site" evidence="15">
    <location>
        <begin position="12"/>
        <end position="15"/>
    </location>
    <ligand>
        <name>NADP(+)</name>
        <dbReference type="ChEBI" id="CHEBI:58349"/>
    </ligand>
</feature>
<evidence type="ECO:0000256" key="1">
    <source>
        <dbReference type="ARBA" id="ARBA00005021"/>
    </source>
</evidence>
<keyword evidence="19" id="KW-1185">Reference proteome</keyword>
<dbReference type="InterPro" id="IPR012280">
    <property type="entry name" value="Semialdhyde_DH_dimer_dom"/>
</dbReference>
<dbReference type="GO" id="GO:0050661">
    <property type="term" value="F:NADP binding"/>
    <property type="evidence" value="ECO:0007669"/>
    <property type="project" value="UniProtKB-UniRule"/>
</dbReference>
<dbReference type="Gene3D" id="3.40.50.720">
    <property type="entry name" value="NAD(P)-binding Rossmann-like Domain"/>
    <property type="match status" value="1"/>
</dbReference>
<gene>
    <name evidence="15" type="primary">asd</name>
    <name evidence="18" type="ORF">A9A59_1795</name>
</gene>
<keyword evidence="12 15" id="KW-0457">Lysine biosynthesis</keyword>
<comment type="caution">
    <text evidence="15">Lacks conserved residue(s) required for the propagation of feature annotation.</text>
</comment>
<dbReference type="GO" id="GO:0009089">
    <property type="term" value="P:lysine biosynthetic process via diaminopimelate"/>
    <property type="evidence" value="ECO:0007669"/>
    <property type="project" value="UniProtKB-UniRule"/>
</dbReference>
<keyword evidence="7 15" id="KW-0028">Amino-acid biosynthesis</keyword>
<comment type="function">
    <text evidence="15">Catalyzes the NADPH-dependent formation of L-aspartate-semialdehyde (L-ASA) by the reductive dephosphorylation of L-aspartyl-4-phosphate.</text>
</comment>
<feature type="active site" description="Proton acceptor" evidence="15 16">
    <location>
        <position position="243"/>
    </location>
</feature>
<keyword evidence="13 15" id="KW-0486">Methionine biosynthesis</keyword>
<dbReference type="InterPro" id="IPR000534">
    <property type="entry name" value="Semialdehyde_DH_NAD-bd"/>
</dbReference>
<dbReference type="GO" id="GO:0019877">
    <property type="term" value="P:diaminopimelate biosynthetic process"/>
    <property type="evidence" value="ECO:0007669"/>
    <property type="project" value="UniProtKB-UniRule"/>
</dbReference>
<feature type="binding site" evidence="15">
    <location>
        <position position="236"/>
    </location>
    <ligand>
        <name>substrate</name>
    </ligand>
</feature>
<dbReference type="AlphaFoldDB" id="A0A2A9HHF0"/>
<keyword evidence="11 15" id="KW-0560">Oxidoreductase</keyword>
<feature type="domain" description="Semialdehyde dehydrogenase NAD-binding" evidence="17">
    <location>
        <begin position="5"/>
        <end position="121"/>
    </location>
</feature>
<evidence type="ECO:0000256" key="16">
    <source>
        <dbReference type="PIRSR" id="PIRSR000148-1"/>
    </source>
</evidence>
<evidence type="ECO:0000256" key="10">
    <source>
        <dbReference type="ARBA" id="ARBA00022915"/>
    </source>
</evidence>
<name>A0A2A9HHF0_TEPT2</name>
<dbReference type="GO" id="GO:0046983">
    <property type="term" value="F:protein dimerization activity"/>
    <property type="evidence" value="ECO:0007669"/>
    <property type="project" value="InterPro"/>
</dbReference>
<dbReference type="SUPFAM" id="SSF55347">
    <property type="entry name" value="Glyceraldehyde-3-phosphate dehydrogenase-like, C-terminal domain"/>
    <property type="match status" value="1"/>
</dbReference>
<dbReference type="Pfam" id="PF01118">
    <property type="entry name" value="Semialdhyde_dh"/>
    <property type="match status" value="1"/>
</dbReference>
<dbReference type="PANTHER" id="PTHR46278:SF2">
    <property type="entry name" value="ASPARTATE-SEMIALDEHYDE DEHYDROGENASE"/>
    <property type="match status" value="1"/>
</dbReference>
<dbReference type="Pfam" id="PF02774">
    <property type="entry name" value="Semialdhyde_dhC"/>
    <property type="match status" value="1"/>
</dbReference>
<evidence type="ECO:0000256" key="14">
    <source>
        <dbReference type="ARBA" id="ARBA00047891"/>
    </source>
</evidence>
<dbReference type="GO" id="GO:0009088">
    <property type="term" value="P:threonine biosynthetic process"/>
    <property type="evidence" value="ECO:0007669"/>
    <property type="project" value="UniProtKB-UniRule"/>
</dbReference>
<feature type="binding site" evidence="15">
    <location>
        <position position="157"/>
    </location>
    <ligand>
        <name>substrate</name>
    </ligand>
</feature>